<dbReference type="Proteomes" id="UP001444661">
    <property type="component" value="Unassembled WGS sequence"/>
</dbReference>
<dbReference type="PANTHER" id="PTHR35910">
    <property type="entry name" value="2EXR DOMAIN-CONTAINING PROTEIN"/>
    <property type="match status" value="1"/>
</dbReference>
<dbReference type="InterPro" id="IPR045518">
    <property type="entry name" value="2EXR"/>
</dbReference>
<dbReference type="Pfam" id="PF20150">
    <property type="entry name" value="2EXR"/>
    <property type="match status" value="1"/>
</dbReference>
<evidence type="ECO:0000259" key="1">
    <source>
        <dbReference type="Pfam" id="PF20150"/>
    </source>
</evidence>
<comment type="caution">
    <text evidence="2">The sequence shown here is derived from an EMBL/GenBank/DDBJ whole genome shotgun (WGS) entry which is preliminary data.</text>
</comment>
<accession>A0ABR1SZR8</accession>
<evidence type="ECO:0000313" key="2">
    <source>
        <dbReference type="EMBL" id="KAK8039697.1"/>
    </source>
</evidence>
<proteinExistence type="predicted"/>
<evidence type="ECO:0000313" key="3">
    <source>
        <dbReference type="Proteomes" id="UP001444661"/>
    </source>
</evidence>
<organism evidence="2 3">
    <name type="scientific">Apiospora rasikravindrae</name>
    <dbReference type="NCBI Taxonomy" id="990691"/>
    <lineage>
        <taxon>Eukaryota</taxon>
        <taxon>Fungi</taxon>
        <taxon>Dikarya</taxon>
        <taxon>Ascomycota</taxon>
        <taxon>Pezizomycotina</taxon>
        <taxon>Sordariomycetes</taxon>
        <taxon>Xylariomycetidae</taxon>
        <taxon>Amphisphaeriales</taxon>
        <taxon>Apiosporaceae</taxon>
        <taxon>Apiospora</taxon>
    </lineage>
</organism>
<gene>
    <name evidence="2" type="ORF">PG993_008108</name>
</gene>
<feature type="domain" description="2EXR" evidence="1">
    <location>
        <begin position="9"/>
        <end position="111"/>
    </location>
</feature>
<name>A0ABR1SZR8_9PEZI</name>
<keyword evidence="3" id="KW-1185">Reference proteome</keyword>
<dbReference type="EMBL" id="JAQQWK010000006">
    <property type="protein sequence ID" value="KAK8039697.1"/>
    <property type="molecule type" value="Genomic_DNA"/>
</dbReference>
<dbReference type="PANTHER" id="PTHR35910:SF1">
    <property type="entry name" value="2EXR DOMAIN-CONTAINING PROTEIN"/>
    <property type="match status" value="1"/>
</dbReference>
<sequence>MSITQYTEFHLFPQLPPELRLMIWAYVIEEPHIVHTWGLYDEETNQWVTEIPDEVVDVVPKLRAFPKFPPVHNVCHEARRAFLESPGLVSDTTAAPGAGFGVAWHPERDFLMCHGISERPERRDATPWWSVLDVCQCDWKDPKVWKDQVPGRYGVKNIMFDLIEYDMAYAIGRGDFVYMKWDLMCHFPQADTLALMVEPMSNTKHGVMGLALKCLQGAVNFKTDEFERLWDDCGNVGGFLSNIRDIQGRGILHEGLWCPLLQLPAMTTTPGPIAKSLAATSPLGTI</sequence>
<reference evidence="2 3" key="1">
    <citation type="submission" date="2023-01" db="EMBL/GenBank/DDBJ databases">
        <title>Analysis of 21 Apiospora genomes using comparative genomics revels a genus with tremendous synthesis potential of carbohydrate active enzymes and secondary metabolites.</title>
        <authorList>
            <person name="Sorensen T."/>
        </authorList>
    </citation>
    <scope>NUCLEOTIDE SEQUENCE [LARGE SCALE GENOMIC DNA]</scope>
    <source>
        <strain evidence="2 3">CBS 33761</strain>
    </source>
</reference>
<protein>
    <recommendedName>
        <fullName evidence="1">2EXR domain-containing protein</fullName>
    </recommendedName>
</protein>